<name>A0ABD3JB20_EUCGL</name>
<protein>
    <recommendedName>
        <fullName evidence="6">Plastocyanin-like domain-containing protein</fullName>
    </recommendedName>
</protein>
<evidence type="ECO:0000313" key="8">
    <source>
        <dbReference type="Proteomes" id="UP001634007"/>
    </source>
</evidence>
<dbReference type="Pfam" id="PF07732">
    <property type="entry name" value="Cu-oxidase_3"/>
    <property type="match status" value="1"/>
</dbReference>
<feature type="chain" id="PRO_5044842625" description="Plastocyanin-like domain-containing protein" evidence="5">
    <location>
        <begin position="21"/>
        <end position="132"/>
    </location>
</feature>
<dbReference type="GO" id="GO:0046872">
    <property type="term" value="F:metal ion binding"/>
    <property type="evidence" value="ECO:0007669"/>
    <property type="project" value="UniProtKB-KW"/>
</dbReference>
<comment type="caution">
    <text evidence="7">The sequence shown here is derived from an EMBL/GenBank/DDBJ whole genome shotgun (WGS) entry which is preliminary data.</text>
</comment>
<dbReference type="GO" id="GO:0016491">
    <property type="term" value="F:oxidoreductase activity"/>
    <property type="evidence" value="ECO:0007669"/>
    <property type="project" value="UniProtKB-KW"/>
</dbReference>
<evidence type="ECO:0000256" key="4">
    <source>
        <dbReference type="ARBA" id="ARBA00023008"/>
    </source>
</evidence>
<keyword evidence="4" id="KW-0186">Copper</keyword>
<dbReference type="InterPro" id="IPR008972">
    <property type="entry name" value="Cupredoxin"/>
</dbReference>
<feature type="domain" description="Plastocyanin-like" evidence="6">
    <location>
        <begin position="32"/>
        <end position="131"/>
    </location>
</feature>
<keyword evidence="3" id="KW-0560">Oxidoreductase</keyword>
<accession>A0ABD3JB20</accession>
<evidence type="ECO:0000259" key="6">
    <source>
        <dbReference type="Pfam" id="PF07732"/>
    </source>
</evidence>
<evidence type="ECO:0000256" key="5">
    <source>
        <dbReference type="SAM" id="SignalP"/>
    </source>
</evidence>
<proteinExistence type="inferred from homology"/>
<dbReference type="Gene3D" id="2.60.40.420">
    <property type="entry name" value="Cupredoxins - blue copper proteins"/>
    <property type="match status" value="1"/>
</dbReference>
<dbReference type="Proteomes" id="UP001634007">
    <property type="component" value="Unassembled WGS sequence"/>
</dbReference>
<keyword evidence="2" id="KW-0479">Metal-binding</keyword>
<dbReference type="PANTHER" id="PTHR11709:SF394">
    <property type="entry name" value="FI03373P-RELATED"/>
    <property type="match status" value="1"/>
</dbReference>
<evidence type="ECO:0000256" key="1">
    <source>
        <dbReference type="ARBA" id="ARBA00010609"/>
    </source>
</evidence>
<organism evidence="7 8">
    <name type="scientific">Eucalyptus globulus</name>
    <name type="common">Tasmanian blue gum</name>
    <dbReference type="NCBI Taxonomy" id="34317"/>
    <lineage>
        <taxon>Eukaryota</taxon>
        <taxon>Viridiplantae</taxon>
        <taxon>Streptophyta</taxon>
        <taxon>Embryophyta</taxon>
        <taxon>Tracheophyta</taxon>
        <taxon>Spermatophyta</taxon>
        <taxon>Magnoliopsida</taxon>
        <taxon>eudicotyledons</taxon>
        <taxon>Gunneridae</taxon>
        <taxon>Pentapetalae</taxon>
        <taxon>rosids</taxon>
        <taxon>malvids</taxon>
        <taxon>Myrtales</taxon>
        <taxon>Myrtaceae</taxon>
        <taxon>Myrtoideae</taxon>
        <taxon>Eucalypteae</taxon>
        <taxon>Eucalyptus</taxon>
    </lineage>
</organism>
<dbReference type="InterPro" id="IPR011707">
    <property type="entry name" value="Cu-oxidase-like_N"/>
</dbReference>
<dbReference type="PANTHER" id="PTHR11709">
    <property type="entry name" value="MULTI-COPPER OXIDASE"/>
    <property type="match status" value="1"/>
</dbReference>
<evidence type="ECO:0000256" key="2">
    <source>
        <dbReference type="ARBA" id="ARBA00022723"/>
    </source>
</evidence>
<dbReference type="InterPro" id="IPR045087">
    <property type="entry name" value="Cu-oxidase_fam"/>
</dbReference>
<evidence type="ECO:0000313" key="7">
    <source>
        <dbReference type="EMBL" id="KAL3721646.1"/>
    </source>
</evidence>
<evidence type="ECO:0000256" key="3">
    <source>
        <dbReference type="ARBA" id="ARBA00023002"/>
    </source>
</evidence>
<dbReference type="SUPFAM" id="SSF49503">
    <property type="entry name" value="Cupredoxins"/>
    <property type="match status" value="1"/>
</dbReference>
<gene>
    <name evidence="7" type="ORF">ACJRO7_034049</name>
</gene>
<dbReference type="AlphaFoldDB" id="A0ABD3JB20"/>
<keyword evidence="8" id="KW-1185">Reference proteome</keyword>
<comment type="similarity">
    <text evidence="1">Belongs to the multicopper oxidase family.</text>
</comment>
<dbReference type="EMBL" id="JBJKBG010000009">
    <property type="protein sequence ID" value="KAL3721646.1"/>
    <property type="molecule type" value="Genomic_DNA"/>
</dbReference>
<sequence length="132" mass="14497">MRKLISWLLCVFAIVVLADSRLLPFGWDVEKMADSKHVQFIVINGNPAPTIRAQQGDTIVVQVRNHLGEDLVIVWQAIEKVINRQCNGADQPIPAGQAVTYCLAAKQAGEFSYQALSKLQRDAGLKGSIVVL</sequence>
<reference evidence="7 8" key="1">
    <citation type="submission" date="2024-11" db="EMBL/GenBank/DDBJ databases">
        <title>Chromosome-level genome assembly of Eucalyptus globulus Labill. provides insights into its genome evolution.</title>
        <authorList>
            <person name="Li X."/>
        </authorList>
    </citation>
    <scope>NUCLEOTIDE SEQUENCE [LARGE SCALE GENOMIC DNA]</scope>
    <source>
        <strain evidence="7">CL2024</strain>
        <tissue evidence="7">Fresh tender leaves</tissue>
    </source>
</reference>
<keyword evidence="5" id="KW-0732">Signal</keyword>
<feature type="signal peptide" evidence="5">
    <location>
        <begin position="1"/>
        <end position="20"/>
    </location>
</feature>